<dbReference type="Proteomes" id="UP001652397">
    <property type="component" value="Unassembled WGS sequence"/>
</dbReference>
<proteinExistence type="predicted"/>
<evidence type="ECO:0000313" key="2">
    <source>
        <dbReference type="Proteomes" id="UP001652397"/>
    </source>
</evidence>
<evidence type="ECO:0000313" key="1">
    <source>
        <dbReference type="EMBL" id="MCU6789443.1"/>
    </source>
</evidence>
<keyword evidence="2" id="KW-1185">Reference proteome</keyword>
<accession>A0ABT2U490</accession>
<comment type="caution">
    <text evidence="1">The sequence shown here is derived from an EMBL/GenBank/DDBJ whole genome shotgun (WGS) entry which is preliminary data.</text>
</comment>
<sequence length="216" mass="24201">MKKLAIFTMVFCCGILAYFALPKTVSIRVDAITAYMSLEEMVTKADLVAEVNVKSLSESEWNVDENGDQIDQIHTDVKVQPLNIYFCDTDGIKNISDAEEIVVRTDIGRIGNTIQTSSSYPSLAENETALLFLAEESDETGTYYIILGNNQGKFTKQESSGEHYYTNGRDQLPVEGIQETLHQIAMDNVDTKWASDYYTDEEIKAMNDALFESGEE</sequence>
<gene>
    <name evidence="1" type="ORF">OCV66_10140</name>
</gene>
<name>A0ABT2U490_9FIRM</name>
<protein>
    <recommendedName>
        <fullName evidence="3">Bypass of forespore C C-terminal domain-containing protein</fullName>
    </recommendedName>
</protein>
<dbReference type="RefSeq" id="WP_147574235.1">
    <property type="nucleotide sequence ID" value="NZ_JAOQJE010000008.1"/>
</dbReference>
<dbReference type="EMBL" id="JAOQJE010000008">
    <property type="protein sequence ID" value="MCU6789443.1"/>
    <property type="molecule type" value="Genomic_DNA"/>
</dbReference>
<organism evidence="1 2">
    <name type="scientific">Agathobaculum ammoniilyticum</name>
    <dbReference type="NCBI Taxonomy" id="2981778"/>
    <lineage>
        <taxon>Bacteria</taxon>
        <taxon>Bacillati</taxon>
        <taxon>Bacillota</taxon>
        <taxon>Clostridia</taxon>
        <taxon>Eubacteriales</taxon>
        <taxon>Butyricicoccaceae</taxon>
        <taxon>Agathobaculum</taxon>
    </lineage>
</organism>
<reference evidence="1 2" key="1">
    <citation type="journal article" date="2021" name="ISME Commun">
        <title>Automated analysis of genomic sequences facilitates high-throughput and comprehensive description of bacteria.</title>
        <authorList>
            <person name="Hitch T.C.A."/>
        </authorList>
    </citation>
    <scope>NUCLEOTIDE SEQUENCE [LARGE SCALE GENOMIC DNA]</scope>
    <source>
        <strain evidence="1 2">Sanger_34</strain>
    </source>
</reference>
<evidence type="ECO:0008006" key="3">
    <source>
        <dbReference type="Google" id="ProtNLM"/>
    </source>
</evidence>